<dbReference type="RefSeq" id="WP_047264600.1">
    <property type="nucleotide sequence ID" value="NZ_CP004021.1"/>
</dbReference>
<accession>A0A0G3I7W3</accession>
<dbReference type="KEGG" id="lau:G293_05210"/>
<dbReference type="AlphaFoldDB" id="A0A0G3I7W3"/>
<keyword evidence="3" id="KW-1185">Reference proteome</keyword>
<organism evidence="2 3">
    <name type="scientific">Candidatus Liberibacter africanus PTSAPSY</name>
    <dbReference type="NCBI Taxonomy" id="1277257"/>
    <lineage>
        <taxon>Bacteria</taxon>
        <taxon>Pseudomonadati</taxon>
        <taxon>Pseudomonadota</taxon>
        <taxon>Alphaproteobacteria</taxon>
        <taxon>Hyphomicrobiales</taxon>
        <taxon>Rhizobiaceae</taxon>
        <taxon>Liberibacter</taxon>
    </lineage>
</organism>
<evidence type="ECO:0000313" key="3">
    <source>
        <dbReference type="Proteomes" id="UP000035503"/>
    </source>
</evidence>
<dbReference type="PATRIC" id="fig|1277257.4.peg.1135"/>
<dbReference type="OrthoDB" id="259382at2"/>
<feature type="domain" description="Glycosyl transferase family 25" evidence="1">
    <location>
        <begin position="4"/>
        <end position="178"/>
    </location>
</feature>
<evidence type="ECO:0000313" key="2">
    <source>
        <dbReference type="EMBL" id="AKK20653.1"/>
    </source>
</evidence>
<dbReference type="EMBL" id="CP004021">
    <property type="protein sequence ID" value="AKK20653.1"/>
    <property type="molecule type" value="Genomic_DNA"/>
</dbReference>
<dbReference type="STRING" id="1277257.G293_05210"/>
<dbReference type="GO" id="GO:0016740">
    <property type="term" value="F:transferase activity"/>
    <property type="evidence" value="ECO:0007669"/>
    <property type="project" value="UniProtKB-KW"/>
</dbReference>
<dbReference type="InterPro" id="IPR002654">
    <property type="entry name" value="Glyco_trans_25"/>
</dbReference>
<sequence>MSIPVYVISLPVSHQRREKFCHRAAHIHLQFSFFNATYGENNPVCRRIFYNQNPQSRFKRLLSLPEIGCYISHINLWKKIAASSSLGAIILEDDADFKEGFSALILHLSKCDISNVIIKFDALRRKPKKTDYLCKVPGNFNIIQPRILSSRTTGYFIGKKAATDLLNIRRNIYRPIDMDMKHWWEHNIPSLVTEPGAVYEAINTNDSSIEKSRLLSKSTFFPFYRNMRYQWNLHYNAWRKDLPVVSPAIFSHYSSSS</sequence>
<protein>
    <submittedName>
        <fullName evidence="2">Glycosyl transferase family protein</fullName>
    </submittedName>
</protein>
<gene>
    <name evidence="2" type="ORF">G293_05210</name>
</gene>
<dbReference type="CDD" id="cd06532">
    <property type="entry name" value="Glyco_transf_25"/>
    <property type="match status" value="1"/>
</dbReference>
<name>A0A0G3I7W3_LIBAF</name>
<proteinExistence type="predicted"/>
<reference evidence="2 3" key="1">
    <citation type="journal article" date="2015" name="Genome Announc.">
        <title>Complete Genome Sequence of 'Candidatus Liberibacter africanus,' a Bacterium Associated with Citrus Huanglongbing.</title>
        <authorList>
            <person name="Lin H."/>
            <person name="Pietersen G."/>
            <person name="Han C."/>
            <person name="Read D.A."/>
            <person name="Lou B."/>
            <person name="Gupta G."/>
            <person name="Civerolo E.L."/>
        </authorList>
    </citation>
    <scope>NUCLEOTIDE SEQUENCE [LARGE SCALE GENOMIC DNA]</scope>
    <source>
        <strain evidence="2 3">PTSAPSY</strain>
    </source>
</reference>
<dbReference type="Proteomes" id="UP000035503">
    <property type="component" value="Chromosome"/>
</dbReference>
<dbReference type="Pfam" id="PF01755">
    <property type="entry name" value="Glyco_transf_25"/>
    <property type="match status" value="1"/>
</dbReference>
<keyword evidence="2" id="KW-0808">Transferase</keyword>
<evidence type="ECO:0000259" key="1">
    <source>
        <dbReference type="Pfam" id="PF01755"/>
    </source>
</evidence>